<dbReference type="PANTHER" id="PTHR21421:SF34">
    <property type="entry name" value="GUSTATORY RECEPTOR FOR SUGAR TASTE 61A-RELATED"/>
    <property type="match status" value="1"/>
</dbReference>
<dbReference type="GO" id="GO:0033041">
    <property type="term" value="F:sweet taste receptor activity"/>
    <property type="evidence" value="ECO:0007669"/>
    <property type="project" value="TreeGrafter"/>
</dbReference>
<dbReference type="Pfam" id="PF06151">
    <property type="entry name" value="Trehalose_recp"/>
    <property type="match status" value="1"/>
</dbReference>
<organism evidence="9 10">
    <name type="scientific">Leptosia nina</name>
    <dbReference type="NCBI Taxonomy" id="320188"/>
    <lineage>
        <taxon>Eukaryota</taxon>
        <taxon>Metazoa</taxon>
        <taxon>Ecdysozoa</taxon>
        <taxon>Arthropoda</taxon>
        <taxon>Hexapoda</taxon>
        <taxon>Insecta</taxon>
        <taxon>Pterygota</taxon>
        <taxon>Neoptera</taxon>
        <taxon>Endopterygota</taxon>
        <taxon>Lepidoptera</taxon>
        <taxon>Glossata</taxon>
        <taxon>Ditrysia</taxon>
        <taxon>Papilionoidea</taxon>
        <taxon>Pieridae</taxon>
        <taxon>Pierinae</taxon>
        <taxon>Leptosia</taxon>
    </lineage>
</organism>
<evidence type="ECO:0000256" key="7">
    <source>
        <dbReference type="ARBA" id="ARBA00023170"/>
    </source>
</evidence>
<keyword evidence="10" id="KW-1185">Reference proteome</keyword>
<keyword evidence="5 8" id="KW-1133">Transmembrane helix</keyword>
<feature type="transmembrane region" description="Helical" evidence="8">
    <location>
        <begin position="45"/>
        <end position="69"/>
    </location>
</feature>
<evidence type="ECO:0000256" key="5">
    <source>
        <dbReference type="ARBA" id="ARBA00022989"/>
    </source>
</evidence>
<proteinExistence type="inferred from homology"/>
<protein>
    <recommendedName>
        <fullName evidence="11">Gustatory receptor</fullName>
    </recommendedName>
</protein>
<dbReference type="InterPro" id="IPR009318">
    <property type="entry name" value="Gustatory_rcpt"/>
</dbReference>
<evidence type="ECO:0000256" key="2">
    <source>
        <dbReference type="ARBA" id="ARBA00005327"/>
    </source>
</evidence>
<comment type="similarity">
    <text evidence="2">Belongs to the insect chemoreceptor superfamily. Gustatory receptor (GR) family. Gr5a subfamily.</text>
</comment>
<keyword evidence="6 8" id="KW-0472">Membrane</keyword>
<dbReference type="EMBL" id="CAVLEF010000010">
    <property type="protein sequence ID" value="CAK1548697.1"/>
    <property type="molecule type" value="Genomic_DNA"/>
</dbReference>
<sequence>MKQETIYFGNTLLLPDQPYHDTFLKFMSNIFRWARYIGIAGSSNLWQLWTIVLICMLLVVECGAIWKVIRALAGLAIDTANHRSVTARLAGAMFYASSLISLVLCCRLSYKWKTLSKYWASVEWMLTVKYVPQDPSIRKRLIAVTIFISLGTIVEHLVSILASTGTDCPITEFLRTYILKSHGFLFKDQDYYYVIAVPVFLTSNVATMLWNFQDLVIILISMGLASRYRRLNECVAGVCLKLSKEKNIRDEEVLHVYLWRKIREAYVKQALLVRKMNTALGLLVVFSNFFSFYFICLQLFLGITQGITGDAIQQMHYLVSLSWICARTCCVVLAAAGIHEHSKRALPYLFECKGQFYNIEMERLQHQLSKDYIALSGLDFFNLTRSVLLQVASSVITYVLVLVQYDNRSDDQPQNGTSMTESLK</sequence>
<keyword evidence="3" id="KW-1003">Cell membrane</keyword>
<evidence type="ECO:0000256" key="1">
    <source>
        <dbReference type="ARBA" id="ARBA00004651"/>
    </source>
</evidence>
<evidence type="ECO:0000256" key="8">
    <source>
        <dbReference type="SAM" id="Phobius"/>
    </source>
</evidence>
<feature type="transmembrane region" description="Helical" evidence="8">
    <location>
        <begin position="315"/>
        <end position="338"/>
    </location>
</feature>
<feature type="transmembrane region" description="Helical" evidence="8">
    <location>
        <begin position="141"/>
        <end position="162"/>
    </location>
</feature>
<evidence type="ECO:0008006" key="11">
    <source>
        <dbReference type="Google" id="ProtNLM"/>
    </source>
</evidence>
<dbReference type="GO" id="GO:0005886">
    <property type="term" value="C:plasma membrane"/>
    <property type="evidence" value="ECO:0007669"/>
    <property type="project" value="UniProtKB-SubCell"/>
</dbReference>
<feature type="transmembrane region" description="Helical" evidence="8">
    <location>
        <begin position="191"/>
        <end position="220"/>
    </location>
</feature>
<reference evidence="9 10" key="1">
    <citation type="submission" date="2023-11" db="EMBL/GenBank/DDBJ databases">
        <authorList>
            <person name="Okamura Y."/>
        </authorList>
    </citation>
    <scope>NUCLEOTIDE SEQUENCE [LARGE SCALE GENOMIC DNA]</scope>
</reference>
<name>A0AAV1JKV4_9NEOP</name>
<keyword evidence="7" id="KW-0675">Receptor</keyword>
<evidence type="ECO:0000256" key="6">
    <source>
        <dbReference type="ARBA" id="ARBA00023136"/>
    </source>
</evidence>
<comment type="subcellular location">
    <subcellularLocation>
        <location evidence="1">Cell membrane</location>
        <topology evidence="1">Multi-pass membrane protein</topology>
    </subcellularLocation>
</comment>
<evidence type="ECO:0000313" key="10">
    <source>
        <dbReference type="Proteomes" id="UP001497472"/>
    </source>
</evidence>
<comment type="caution">
    <text evidence="9">The sequence shown here is derived from an EMBL/GenBank/DDBJ whole genome shotgun (WGS) entry which is preliminary data.</text>
</comment>
<accession>A0AAV1JKV4</accession>
<evidence type="ECO:0000256" key="3">
    <source>
        <dbReference type="ARBA" id="ARBA00022475"/>
    </source>
</evidence>
<feature type="transmembrane region" description="Helical" evidence="8">
    <location>
        <begin position="89"/>
        <end position="110"/>
    </location>
</feature>
<keyword evidence="4 8" id="KW-0812">Transmembrane</keyword>
<evidence type="ECO:0000313" key="9">
    <source>
        <dbReference type="EMBL" id="CAK1548697.1"/>
    </source>
</evidence>
<dbReference type="Proteomes" id="UP001497472">
    <property type="component" value="Unassembled WGS sequence"/>
</dbReference>
<dbReference type="PANTHER" id="PTHR21421">
    <property type="entry name" value="GUSTATORY RECEPTOR"/>
    <property type="match status" value="1"/>
</dbReference>
<dbReference type="AlphaFoldDB" id="A0AAV1JKV4"/>
<evidence type="ECO:0000256" key="4">
    <source>
        <dbReference type="ARBA" id="ARBA00022692"/>
    </source>
</evidence>
<gene>
    <name evidence="9" type="ORF">LNINA_LOCUS8060</name>
</gene>
<feature type="transmembrane region" description="Helical" evidence="8">
    <location>
        <begin position="279"/>
        <end position="303"/>
    </location>
</feature>